<dbReference type="RefSeq" id="WP_077925861.1">
    <property type="nucleotide sequence ID" value="NZ_BAABKE010000005.1"/>
</dbReference>
<dbReference type="Gene3D" id="1.20.1250.20">
    <property type="entry name" value="MFS general substrate transporter like domains"/>
    <property type="match status" value="2"/>
</dbReference>
<sequence length="505" mass="55966">MKNNHLLRFFRPAVENRPLGIIIAIFLGAVLATTETRLISASIADLRGQFALDNLESSALTVILNCAQLISMTLAPWAATVLGFNRVLFYPTLLLGVVALLIPYFASFYPALLLLHGLLGFSLGVYLPLTISLALRNAKPNIWLIIMAAYSLRVSIGMDSGMWISGFLVEEDYWQWIYWGSALAAPMIAFLFWKSIPLTPIDFAVLKSSDWLGMALFVASLILIFIGFESGERLGWLDSKVVVINLGTGIILFSLLVLRGRINKSSFGSLIIFTNRNILFCMIIACLFGFIMTPSSFLIPSFLEQIASFKAIQSKNATLIVFVTYIISIPFVIHLARKIEARRMIALGAVFIAFAAIIGTKITYEWRITEFMSLLILQALGESILLLGLIAAFVTNLNPAHGVALGAYIPLARICAPIFSATIMLFWLRQQKEIALVNLVENILLNDSDSQVNIFNILQQEALVHAYIDSFYLVFFVAVAVLLIALCLRVAPSNMISPPYLQKNH</sequence>
<feature type="transmembrane region" description="Helical" evidence="6">
    <location>
        <begin position="112"/>
        <end position="135"/>
    </location>
</feature>
<feature type="transmembrane region" description="Helical" evidence="6">
    <location>
        <begin position="208"/>
        <end position="228"/>
    </location>
</feature>
<comment type="subcellular location">
    <subcellularLocation>
        <location evidence="1">Membrane</location>
        <topology evidence="1">Multi-pass membrane protein</topology>
    </subcellularLocation>
</comment>
<feature type="transmembrane region" description="Helical" evidence="6">
    <location>
        <begin position="471"/>
        <end position="491"/>
    </location>
</feature>
<reference evidence="9" key="1">
    <citation type="journal article" date="2019" name="Int. J. Syst. Evol. Microbiol.">
        <title>The Global Catalogue of Microorganisms (GCM) 10K type strain sequencing project: providing services to taxonomists for standard genome sequencing and annotation.</title>
        <authorList>
            <consortium name="The Broad Institute Genomics Platform"/>
            <consortium name="The Broad Institute Genome Sequencing Center for Infectious Disease"/>
            <person name="Wu L."/>
            <person name="Ma J."/>
        </authorList>
    </citation>
    <scope>NUCLEOTIDE SEQUENCE [LARGE SCALE GENOMIC DNA]</scope>
    <source>
        <strain evidence="9">JCM 18424</strain>
    </source>
</reference>
<feature type="transmembrane region" description="Helical" evidence="6">
    <location>
        <begin position="59"/>
        <end position="80"/>
    </location>
</feature>
<feature type="transmembrane region" description="Helical" evidence="6">
    <location>
        <begin position="319"/>
        <end position="337"/>
    </location>
</feature>
<evidence type="ECO:0000313" key="9">
    <source>
        <dbReference type="Proteomes" id="UP001500631"/>
    </source>
</evidence>
<feature type="transmembrane region" description="Helical" evidence="6">
    <location>
        <begin position="21"/>
        <end position="39"/>
    </location>
</feature>
<feature type="transmembrane region" description="Helical" evidence="6">
    <location>
        <begin position="344"/>
        <end position="364"/>
    </location>
</feature>
<dbReference type="InterPro" id="IPR011701">
    <property type="entry name" value="MFS"/>
</dbReference>
<dbReference type="PROSITE" id="PS50850">
    <property type="entry name" value="MFS"/>
    <property type="match status" value="1"/>
</dbReference>
<keyword evidence="2" id="KW-0813">Transport</keyword>
<evidence type="ECO:0000256" key="5">
    <source>
        <dbReference type="ARBA" id="ARBA00023136"/>
    </source>
</evidence>
<feature type="transmembrane region" description="Helical" evidence="6">
    <location>
        <begin position="240"/>
        <end position="258"/>
    </location>
</feature>
<dbReference type="Pfam" id="PF07690">
    <property type="entry name" value="MFS_1"/>
    <property type="match status" value="1"/>
</dbReference>
<evidence type="ECO:0000259" key="7">
    <source>
        <dbReference type="PROSITE" id="PS50850"/>
    </source>
</evidence>
<organism evidence="8 9">
    <name type="scientific">Wohlfahrtiimonas larvae</name>
    <dbReference type="NCBI Taxonomy" id="1157986"/>
    <lineage>
        <taxon>Bacteria</taxon>
        <taxon>Pseudomonadati</taxon>
        <taxon>Pseudomonadota</taxon>
        <taxon>Gammaproteobacteria</taxon>
        <taxon>Cardiobacteriales</taxon>
        <taxon>Ignatzschineriaceae</taxon>
        <taxon>Wohlfahrtiimonas</taxon>
    </lineage>
</organism>
<evidence type="ECO:0000256" key="4">
    <source>
        <dbReference type="ARBA" id="ARBA00022989"/>
    </source>
</evidence>
<evidence type="ECO:0000313" key="8">
    <source>
        <dbReference type="EMBL" id="GAA5100753.1"/>
    </source>
</evidence>
<comment type="caution">
    <text evidence="8">The sequence shown here is derived from an EMBL/GenBank/DDBJ whole genome shotgun (WGS) entry which is preliminary data.</text>
</comment>
<dbReference type="InterPro" id="IPR036259">
    <property type="entry name" value="MFS_trans_sf"/>
</dbReference>
<feature type="transmembrane region" description="Helical" evidence="6">
    <location>
        <begin position="407"/>
        <end position="428"/>
    </location>
</feature>
<accession>A0ABP9MSU1</accession>
<keyword evidence="9" id="KW-1185">Reference proteome</keyword>
<evidence type="ECO:0000256" key="3">
    <source>
        <dbReference type="ARBA" id="ARBA00022692"/>
    </source>
</evidence>
<keyword evidence="5 6" id="KW-0472">Membrane</keyword>
<protein>
    <submittedName>
        <fullName evidence="8">MFS transporter</fullName>
    </submittedName>
</protein>
<dbReference type="InterPro" id="IPR020846">
    <property type="entry name" value="MFS_dom"/>
</dbReference>
<gene>
    <name evidence="8" type="ORF">GCM10023338_15700</name>
</gene>
<name>A0ABP9MSU1_9GAMM</name>
<keyword evidence="3 6" id="KW-0812">Transmembrane</keyword>
<dbReference type="Proteomes" id="UP001500631">
    <property type="component" value="Unassembled WGS sequence"/>
</dbReference>
<feature type="transmembrane region" description="Helical" evidence="6">
    <location>
        <begin position="376"/>
        <end position="395"/>
    </location>
</feature>
<feature type="transmembrane region" description="Helical" evidence="6">
    <location>
        <begin position="142"/>
        <end position="164"/>
    </location>
</feature>
<dbReference type="PANTHER" id="PTHR42718">
    <property type="entry name" value="MAJOR FACILITATOR SUPERFAMILY MULTIDRUG TRANSPORTER MFSC"/>
    <property type="match status" value="1"/>
</dbReference>
<dbReference type="SUPFAM" id="SSF103473">
    <property type="entry name" value="MFS general substrate transporter"/>
    <property type="match status" value="1"/>
</dbReference>
<dbReference type="PANTHER" id="PTHR42718:SF9">
    <property type="entry name" value="MAJOR FACILITATOR SUPERFAMILY MULTIDRUG TRANSPORTER MFSC"/>
    <property type="match status" value="1"/>
</dbReference>
<feature type="domain" description="Major facilitator superfamily (MFS) profile" evidence="7">
    <location>
        <begin position="21"/>
        <end position="495"/>
    </location>
</feature>
<evidence type="ECO:0000256" key="1">
    <source>
        <dbReference type="ARBA" id="ARBA00004141"/>
    </source>
</evidence>
<feature type="transmembrane region" description="Helical" evidence="6">
    <location>
        <begin position="87"/>
        <end position="106"/>
    </location>
</feature>
<feature type="transmembrane region" description="Helical" evidence="6">
    <location>
        <begin position="278"/>
        <end position="299"/>
    </location>
</feature>
<evidence type="ECO:0000256" key="2">
    <source>
        <dbReference type="ARBA" id="ARBA00022448"/>
    </source>
</evidence>
<dbReference type="EMBL" id="BAABKE010000005">
    <property type="protein sequence ID" value="GAA5100753.1"/>
    <property type="molecule type" value="Genomic_DNA"/>
</dbReference>
<evidence type="ECO:0000256" key="6">
    <source>
        <dbReference type="SAM" id="Phobius"/>
    </source>
</evidence>
<feature type="transmembrane region" description="Helical" evidence="6">
    <location>
        <begin position="176"/>
        <end position="196"/>
    </location>
</feature>
<proteinExistence type="predicted"/>
<keyword evidence="4 6" id="KW-1133">Transmembrane helix</keyword>